<evidence type="ECO:0000256" key="1">
    <source>
        <dbReference type="SAM" id="MobiDB-lite"/>
    </source>
</evidence>
<evidence type="ECO:0000313" key="2">
    <source>
        <dbReference type="EMBL" id="GFT80697.1"/>
    </source>
</evidence>
<evidence type="ECO:0000313" key="3">
    <source>
        <dbReference type="Proteomes" id="UP000887013"/>
    </source>
</evidence>
<dbReference type="Proteomes" id="UP000887013">
    <property type="component" value="Unassembled WGS sequence"/>
</dbReference>
<dbReference type="EMBL" id="BMAW01071990">
    <property type="protein sequence ID" value="GFT80697.1"/>
    <property type="molecule type" value="Genomic_DNA"/>
</dbReference>
<protein>
    <submittedName>
        <fullName evidence="2">Uncharacterized protein</fullName>
    </submittedName>
</protein>
<dbReference type="OrthoDB" id="6417777at2759"/>
<accession>A0A8X6U1M8</accession>
<comment type="caution">
    <text evidence="2">The sequence shown here is derived from an EMBL/GenBank/DDBJ whole genome shotgun (WGS) entry which is preliminary data.</text>
</comment>
<name>A0A8X6U1M8_NEPPI</name>
<keyword evidence="3" id="KW-1185">Reference proteome</keyword>
<proteinExistence type="predicted"/>
<gene>
    <name evidence="2" type="ORF">NPIL_190721</name>
</gene>
<sequence length="174" mass="19866">MPPLRKKKSQVSEPRSPEGATPSRVSFICITIRSSLRSPTETILRLVIPLRDRVRSSFGHPFSVKERRRRSEDLTDPLNRYYKVYKGQGLNRHELMNRVYWGFLVQGASYSPLSPARRRFIGLPGLLGQGKEAHAVAFIVLRVRPRTSKGITDLFLLFFVRLETACSSKKIISP</sequence>
<organism evidence="2 3">
    <name type="scientific">Nephila pilipes</name>
    <name type="common">Giant wood spider</name>
    <name type="synonym">Nephila maculata</name>
    <dbReference type="NCBI Taxonomy" id="299642"/>
    <lineage>
        <taxon>Eukaryota</taxon>
        <taxon>Metazoa</taxon>
        <taxon>Ecdysozoa</taxon>
        <taxon>Arthropoda</taxon>
        <taxon>Chelicerata</taxon>
        <taxon>Arachnida</taxon>
        <taxon>Araneae</taxon>
        <taxon>Araneomorphae</taxon>
        <taxon>Entelegynae</taxon>
        <taxon>Araneoidea</taxon>
        <taxon>Nephilidae</taxon>
        <taxon>Nephila</taxon>
    </lineage>
</organism>
<feature type="region of interest" description="Disordered" evidence="1">
    <location>
        <begin position="1"/>
        <end position="22"/>
    </location>
</feature>
<dbReference type="AlphaFoldDB" id="A0A8X6U1M8"/>
<reference evidence="2" key="1">
    <citation type="submission" date="2020-08" db="EMBL/GenBank/DDBJ databases">
        <title>Multicomponent nature underlies the extraordinary mechanical properties of spider dragline silk.</title>
        <authorList>
            <person name="Kono N."/>
            <person name="Nakamura H."/>
            <person name="Mori M."/>
            <person name="Yoshida Y."/>
            <person name="Ohtoshi R."/>
            <person name="Malay A.D."/>
            <person name="Moran D.A.P."/>
            <person name="Tomita M."/>
            <person name="Numata K."/>
            <person name="Arakawa K."/>
        </authorList>
    </citation>
    <scope>NUCLEOTIDE SEQUENCE</scope>
</reference>